<evidence type="ECO:0000313" key="3">
    <source>
        <dbReference type="Proteomes" id="UP000220133"/>
    </source>
</evidence>
<proteinExistence type="predicted"/>
<gene>
    <name evidence="2" type="ORF">COR50_07445</name>
</gene>
<evidence type="ECO:0000313" key="2">
    <source>
        <dbReference type="EMBL" id="ATL47032.1"/>
    </source>
</evidence>
<keyword evidence="1" id="KW-0732">Signal</keyword>
<dbReference type="RefSeq" id="WP_098193416.1">
    <property type="nucleotide sequence ID" value="NZ_CP023777.1"/>
</dbReference>
<name>A0A291QT33_9BACT</name>
<dbReference type="KEGG" id="cbae:COR50_07445"/>
<organism evidence="2 3">
    <name type="scientific">Chitinophaga caeni</name>
    <dbReference type="NCBI Taxonomy" id="2029983"/>
    <lineage>
        <taxon>Bacteria</taxon>
        <taxon>Pseudomonadati</taxon>
        <taxon>Bacteroidota</taxon>
        <taxon>Chitinophagia</taxon>
        <taxon>Chitinophagales</taxon>
        <taxon>Chitinophagaceae</taxon>
        <taxon>Chitinophaga</taxon>
    </lineage>
</organism>
<dbReference type="Proteomes" id="UP000220133">
    <property type="component" value="Chromosome"/>
</dbReference>
<protein>
    <recommendedName>
        <fullName evidence="4">Outer membrane protein beta-barrel domain-containing protein</fullName>
    </recommendedName>
</protein>
<dbReference type="OrthoDB" id="1118205at2"/>
<sequence length="255" mass="29376">MKITRFIGCLCLLGCLSTASFAQEVSTETNAKNERKWTFKFAHHPNKEIVKPRSTYFTFMGHVGMFAGSQVKIGGDAVHSNVRFTQFFQMGPHFNINFSRKIGMFTGLEVKNLGFIAKEEPGVKIKRRVYTLGVPVAFKIGDVNGTNYFYFGGQYDLAMNYKEKTFVDGKKVDKFNEWFSDRTPLWMPSLFVGVRFNQFFGIRAQYYPQNFMNTDFTLHKPPTGVDPKPYQDYRVRVAALSFTYEFGKASRCDCW</sequence>
<keyword evidence="3" id="KW-1185">Reference proteome</keyword>
<evidence type="ECO:0000256" key="1">
    <source>
        <dbReference type="SAM" id="SignalP"/>
    </source>
</evidence>
<evidence type="ECO:0008006" key="4">
    <source>
        <dbReference type="Google" id="ProtNLM"/>
    </source>
</evidence>
<reference evidence="2 3" key="1">
    <citation type="submission" date="2017-10" db="EMBL/GenBank/DDBJ databases">
        <title>Paenichitinophaga pekingensis gen. nov., sp. nov., isolated from activated sludge.</title>
        <authorList>
            <person name="Jin D."/>
            <person name="Kong X."/>
            <person name="Deng Y."/>
            <person name="Bai Z."/>
        </authorList>
    </citation>
    <scope>NUCLEOTIDE SEQUENCE [LARGE SCALE GENOMIC DNA]</scope>
    <source>
        <strain evidence="2 3">13</strain>
    </source>
</reference>
<dbReference type="EMBL" id="CP023777">
    <property type="protein sequence ID" value="ATL47032.1"/>
    <property type="molecule type" value="Genomic_DNA"/>
</dbReference>
<feature type="signal peptide" evidence="1">
    <location>
        <begin position="1"/>
        <end position="22"/>
    </location>
</feature>
<accession>A0A291QT33</accession>
<feature type="chain" id="PRO_5013330551" description="Outer membrane protein beta-barrel domain-containing protein" evidence="1">
    <location>
        <begin position="23"/>
        <end position="255"/>
    </location>
</feature>
<dbReference type="AlphaFoldDB" id="A0A291QT33"/>